<name>A0A392UJC9_9FABA</name>
<sequence length="39" mass="3766">YENLQAFNTNLLNQLNGGGGGGGMGGGGICSGLGLKPND</sequence>
<dbReference type="AlphaFoldDB" id="A0A392UJC9"/>
<dbReference type="EMBL" id="LXQA010841420">
    <property type="protein sequence ID" value="MCI73572.1"/>
    <property type="molecule type" value="Genomic_DNA"/>
</dbReference>
<accession>A0A392UJC9</accession>
<protein>
    <submittedName>
        <fullName evidence="1">Uncharacterized protein</fullName>
    </submittedName>
</protein>
<reference evidence="1 2" key="1">
    <citation type="journal article" date="2018" name="Front. Plant Sci.">
        <title>Red Clover (Trifolium pratense) and Zigzag Clover (T. medium) - A Picture of Genomic Similarities and Differences.</title>
        <authorList>
            <person name="Dluhosova J."/>
            <person name="Istvanek J."/>
            <person name="Nedelnik J."/>
            <person name="Repkova J."/>
        </authorList>
    </citation>
    <scope>NUCLEOTIDE SEQUENCE [LARGE SCALE GENOMIC DNA]</scope>
    <source>
        <strain evidence="2">cv. 10/8</strain>
        <tissue evidence="1">Leaf</tissue>
    </source>
</reference>
<keyword evidence="2" id="KW-1185">Reference proteome</keyword>
<proteinExistence type="predicted"/>
<dbReference type="Proteomes" id="UP000265520">
    <property type="component" value="Unassembled WGS sequence"/>
</dbReference>
<organism evidence="1 2">
    <name type="scientific">Trifolium medium</name>
    <dbReference type="NCBI Taxonomy" id="97028"/>
    <lineage>
        <taxon>Eukaryota</taxon>
        <taxon>Viridiplantae</taxon>
        <taxon>Streptophyta</taxon>
        <taxon>Embryophyta</taxon>
        <taxon>Tracheophyta</taxon>
        <taxon>Spermatophyta</taxon>
        <taxon>Magnoliopsida</taxon>
        <taxon>eudicotyledons</taxon>
        <taxon>Gunneridae</taxon>
        <taxon>Pentapetalae</taxon>
        <taxon>rosids</taxon>
        <taxon>fabids</taxon>
        <taxon>Fabales</taxon>
        <taxon>Fabaceae</taxon>
        <taxon>Papilionoideae</taxon>
        <taxon>50 kb inversion clade</taxon>
        <taxon>NPAAA clade</taxon>
        <taxon>Hologalegina</taxon>
        <taxon>IRL clade</taxon>
        <taxon>Trifolieae</taxon>
        <taxon>Trifolium</taxon>
    </lineage>
</organism>
<feature type="non-terminal residue" evidence="1">
    <location>
        <position position="1"/>
    </location>
</feature>
<comment type="caution">
    <text evidence="1">The sequence shown here is derived from an EMBL/GenBank/DDBJ whole genome shotgun (WGS) entry which is preliminary data.</text>
</comment>
<evidence type="ECO:0000313" key="2">
    <source>
        <dbReference type="Proteomes" id="UP000265520"/>
    </source>
</evidence>
<evidence type="ECO:0000313" key="1">
    <source>
        <dbReference type="EMBL" id="MCI73572.1"/>
    </source>
</evidence>